<name>A0A419F0Q9_9BACT</name>
<feature type="domain" description="Transposase IS4 N-terminal" evidence="1">
    <location>
        <begin position="6"/>
        <end position="32"/>
    </location>
</feature>
<dbReference type="Proteomes" id="UP000285961">
    <property type="component" value="Unassembled WGS sequence"/>
</dbReference>
<protein>
    <recommendedName>
        <fullName evidence="1">Transposase IS4 N-terminal domain-containing protein</fullName>
    </recommendedName>
</protein>
<organism evidence="2 3">
    <name type="scientific">Candidatus Abyssobacteria bacterium SURF_17</name>
    <dbReference type="NCBI Taxonomy" id="2093361"/>
    <lineage>
        <taxon>Bacteria</taxon>
        <taxon>Pseudomonadati</taxon>
        <taxon>Candidatus Hydrogenedentota</taxon>
        <taxon>Candidatus Abyssobacteria</taxon>
    </lineage>
</organism>
<evidence type="ECO:0000259" key="1">
    <source>
        <dbReference type="Pfam" id="PF13006"/>
    </source>
</evidence>
<dbReference type="EMBL" id="QZKI01000059">
    <property type="protein sequence ID" value="RJP71454.1"/>
    <property type="molecule type" value="Genomic_DNA"/>
</dbReference>
<accession>A0A419F0Q9</accession>
<dbReference type="AlphaFoldDB" id="A0A419F0Q9"/>
<dbReference type="InterPro" id="IPR024473">
    <property type="entry name" value="Transposases_IS4_N"/>
</dbReference>
<comment type="caution">
    <text evidence="2">The sequence shown here is derived from an EMBL/GenBank/DDBJ whole genome shotgun (WGS) entry which is preliminary data.</text>
</comment>
<proteinExistence type="predicted"/>
<reference evidence="2 3" key="1">
    <citation type="journal article" date="2017" name="ISME J.">
        <title>Energy and carbon metabolisms in a deep terrestrial subsurface fluid microbial community.</title>
        <authorList>
            <person name="Momper L."/>
            <person name="Jungbluth S.P."/>
            <person name="Lee M.D."/>
            <person name="Amend J.P."/>
        </authorList>
    </citation>
    <scope>NUCLEOTIDE SEQUENCE [LARGE SCALE GENOMIC DNA]</scope>
    <source>
        <strain evidence="2">SURF_17</strain>
    </source>
</reference>
<dbReference type="Pfam" id="PF13006">
    <property type="entry name" value="Nterm_IS4"/>
    <property type="match status" value="1"/>
</dbReference>
<evidence type="ECO:0000313" key="2">
    <source>
        <dbReference type="EMBL" id="RJP71454.1"/>
    </source>
</evidence>
<gene>
    <name evidence="2" type="ORF">C4532_07425</name>
</gene>
<evidence type="ECO:0000313" key="3">
    <source>
        <dbReference type="Proteomes" id="UP000285961"/>
    </source>
</evidence>
<sequence length="97" mass="10690">MFGRGSVKRPADSAVSKARRRLGAHPLEWLFKQVAHPVGDEAVAGCFWRGLRVVAADGTTADVRDTAQNRERFGLHHNQHGFVGYPQLKAVVSRPCI</sequence>